<name>A0A0C2DYN9_9BILA</name>
<sequence>MASPSSISRKSAGSSHPPSLISMEDLENQRTRLKPPVLCGRSAAPMDVRDSLMAEIRNAGGIRALRKTSARGQ</sequence>
<evidence type="ECO:0000256" key="1">
    <source>
        <dbReference type="SAM" id="MobiDB-lite"/>
    </source>
</evidence>
<organism evidence="3 4">
    <name type="scientific">Ancylostoma duodenale</name>
    <dbReference type="NCBI Taxonomy" id="51022"/>
    <lineage>
        <taxon>Eukaryota</taxon>
        <taxon>Metazoa</taxon>
        <taxon>Ecdysozoa</taxon>
        <taxon>Nematoda</taxon>
        <taxon>Chromadorea</taxon>
        <taxon>Rhabditida</taxon>
        <taxon>Rhabditina</taxon>
        <taxon>Rhabditomorpha</taxon>
        <taxon>Strongyloidea</taxon>
        <taxon>Ancylostomatidae</taxon>
        <taxon>Ancylostomatinae</taxon>
        <taxon>Ancylostoma</taxon>
    </lineage>
</organism>
<dbReference type="PROSITE" id="PS51082">
    <property type="entry name" value="WH2"/>
    <property type="match status" value="1"/>
</dbReference>
<evidence type="ECO:0000313" key="4">
    <source>
        <dbReference type="Proteomes" id="UP000054047"/>
    </source>
</evidence>
<dbReference type="OrthoDB" id="5857858at2759"/>
<dbReference type="AlphaFoldDB" id="A0A0C2DYN9"/>
<evidence type="ECO:0000259" key="2">
    <source>
        <dbReference type="PROSITE" id="PS51082"/>
    </source>
</evidence>
<evidence type="ECO:0000313" key="3">
    <source>
        <dbReference type="EMBL" id="KIH68132.1"/>
    </source>
</evidence>
<feature type="compositionally biased region" description="Polar residues" evidence="1">
    <location>
        <begin position="1"/>
        <end position="17"/>
    </location>
</feature>
<accession>A0A0C2DYN9</accession>
<dbReference type="InterPro" id="IPR003124">
    <property type="entry name" value="WH2_dom"/>
</dbReference>
<dbReference type="GO" id="GO:0003779">
    <property type="term" value="F:actin binding"/>
    <property type="evidence" value="ECO:0007669"/>
    <property type="project" value="InterPro"/>
</dbReference>
<keyword evidence="4" id="KW-1185">Reference proteome</keyword>
<gene>
    <name evidence="3" type="ORF">ANCDUO_01530</name>
</gene>
<feature type="domain" description="WH2" evidence="2">
    <location>
        <begin position="48"/>
        <end position="68"/>
    </location>
</feature>
<reference evidence="3 4" key="1">
    <citation type="submission" date="2013-12" db="EMBL/GenBank/DDBJ databases">
        <title>Draft genome of the parsitic nematode Ancylostoma duodenale.</title>
        <authorList>
            <person name="Mitreva M."/>
        </authorList>
    </citation>
    <scope>NUCLEOTIDE SEQUENCE [LARGE SCALE GENOMIC DNA]</scope>
    <source>
        <strain evidence="3 4">Zhejiang</strain>
    </source>
</reference>
<dbReference type="Proteomes" id="UP000054047">
    <property type="component" value="Unassembled WGS sequence"/>
</dbReference>
<feature type="region of interest" description="Disordered" evidence="1">
    <location>
        <begin position="1"/>
        <end position="35"/>
    </location>
</feature>
<dbReference type="EMBL" id="KN726457">
    <property type="protein sequence ID" value="KIH68132.1"/>
    <property type="molecule type" value="Genomic_DNA"/>
</dbReference>
<proteinExistence type="predicted"/>
<protein>
    <recommendedName>
        <fullName evidence="2">WH2 domain-containing protein</fullName>
    </recommendedName>
</protein>